<dbReference type="InterPro" id="IPR025857">
    <property type="entry name" value="MacB_PCD"/>
</dbReference>
<feature type="transmembrane region" description="Helical" evidence="7">
    <location>
        <begin position="321"/>
        <end position="349"/>
    </location>
</feature>
<dbReference type="Proteomes" id="UP000177069">
    <property type="component" value="Unassembled WGS sequence"/>
</dbReference>
<dbReference type="EMBL" id="MFBA01000045">
    <property type="protein sequence ID" value="OGD84930.1"/>
    <property type="molecule type" value="Genomic_DNA"/>
</dbReference>
<sequence length="397" mass="42411">MDITEILNLAFEAIKVNKLRSALTALGIIIGVASVILLVSLGAGLRNYITSEFEKLGSNVLFVLPGRVGFGGRGPGGATVNKLSLEHVKRIERKVKNLVGVVPTIQQFTTVKYQNKVQKDVTLIGTTQLFAEIVNLPAVRGDFFDKSQVDSGKKVAVIGQTIVNEVFATKDPIGEKIDVKGQKYQVIGVLRAQGSTFGVDQDNAVIIPFTAAQRQFGTNQVNNIYAKAQTQTNVEEVAKLMKKVLLEDLSEDDFSVLTAKQTLSTIQAILGVISSTLAGIAAISLLVGGIGISNIMLVSVTERTREIGLRKAVGARPTDVLLQFLFEAIILSVLGGIIGLILASIGAWVASRFIPALITPWSVLIAFGFSVLVGVVFGVAPAIRAARLTPIEALRHE</sequence>
<name>A0A1F5FZ90_9BACT</name>
<comment type="caution">
    <text evidence="10">The sequence shown here is derived from an EMBL/GenBank/DDBJ whole genome shotgun (WGS) entry which is preliminary data.</text>
</comment>
<protein>
    <recommendedName>
        <fullName evidence="12">Multidrug ABC transporter substrate-binding protein</fullName>
    </recommendedName>
</protein>
<keyword evidence="2" id="KW-1003">Cell membrane</keyword>
<keyword evidence="3 7" id="KW-0812">Transmembrane</keyword>
<evidence type="ECO:0000256" key="4">
    <source>
        <dbReference type="ARBA" id="ARBA00022989"/>
    </source>
</evidence>
<dbReference type="AlphaFoldDB" id="A0A1F5FZ90"/>
<evidence type="ECO:0008006" key="12">
    <source>
        <dbReference type="Google" id="ProtNLM"/>
    </source>
</evidence>
<dbReference type="PANTHER" id="PTHR30572:SF4">
    <property type="entry name" value="ABC TRANSPORTER PERMEASE YTRF"/>
    <property type="match status" value="1"/>
</dbReference>
<evidence type="ECO:0000259" key="8">
    <source>
        <dbReference type="Pfam" id="PF02687"/>
    </source>
</evidence>
<evidence type="ECO:0000256" key="5">
    <source>
        <dbReference type="ARBA" id="ARBA00023136"/>
    </source>
</evidence>
<evidence type="ECO:0000256" key="2">
    <source>
        <dbReference type="ARBA" id="ARBA00022475"/>
    </source>
</evidence>
<evidence type="ECO:0000313" key="10">
    <source>
        <dbReference type="EMBL" id="OGD84930.1"/>
    </source>
</evidence>
<comment type="subcellular location">
    <subcellularLocation>
        <location evidence="1">Cell membrane</location>
        <topology evidence="1">Multi-pass membrane protein</topology>
    </subcellularLocation>
</comment>
<evidence type="ECO:0000256" key="3">
    <source>
        <dbReference type="ARBA" id="ARBA00022692"/>
    </source>
</evidence>
<keyword evidence="5 7" id="KW-0472">Membrane</keyword>
<feature type="transmembrane region" description="Helical" evidence="7">
    <location>
        <begin position="361"/>
        <end position="383"/>
    </location>
</feature>
<evidence type="ECO:0000256" key="7">
    <source>
        <dbReference type="SAM" id="Phobius"/>
    </source>
</evidence>
<keyword evidence="4 7" id="KW-1133">Transmembrane helix</keyword>
<feature type="transmembrane region" description="Helical" evidence="7">
    <location>
        <begin position="21"/>
        <end position="45"/>
    </location>
</feature>
<accession>A0A1F5FZ90</accession>
<dbReference type="GO" id="GO:0005886">
    <property type="term" value="C:plasma membrane"/>
    <property type="evidence" value="ECO:0007669"/>
    <property type="project" value="UniProtKB-SubCell"/>
</dbReference>
<feature type="domain" description="ABC3 transporter permease C-terminal" evidence="8">
    <location>
        <begin position="280"/>
        <end position="390"/>
    </location>
</feature>
<organism evidence="10 11">
    <name type="scientific">Candidatus Curtissbacteria bacterium RIFCSPHIGHO2_01_FULL_41_13</name>
    <dbReference type="NCBI Taxonomy" id="1797745"/>
    <lineage>
        <taxon>Bacteria</taxon>
        <taxon>Candidatus Curtissiibacteriota</taxon>
    </lineage>
</organism>
<feature type="domain" description="MacB-like periplasmic core" evidence="9">
    <location>
        <begin position="21"/>
        <end position="243"/>
    </location>
</feature>
<proteinExistence type="inferred from homology"/>
<feature type="transmembrane region" description="Helical" evidence="7">
    <location>
        <begin position="277"/>
        <end position="300"/>
    </location>
</feature>
<evidence type="ECO:0000256" key="6">
    <source>
        <dbReference type="ARBA" id="ARBA00038076"/>
    </source>
</evidence>
<evidence type="ECO:0000259" key="9">
    <source>
        <dbReference type="Pfam" id="PF12704"/>
    </source>
</evidence>
<dbReference type="InterPro" id="IPR003838">
    <property type="entry name" value="ABC3_permease_C"/>
</dbReference>
<evidence type="ECO:0000256" key="1">
    <source>
        <dbReference type="ARBA" id="ARBA00004651"/>
    </source>
</evidence>
<dbReference type="InterPro" id="IPR050250">
    <property type="entry name" value="Macrolide_Exporter_MacB"/>
</dbReference>
<dbReference type="Pfam" id="PF02687">
    <property type="entry name" value="FtsX"/>
    <property type="match status" value="1"/>
</dbReference>
<gene>
    <name evidence="10" type="ORF">A2696_00485</name>
</gene>
<reference evidence="10 11" key="1">
    <citation type="journal article" date="2016" name="Nat. Commun.">
        <title>Thousands of microbial genomes shed light on interconnected biogeochemical processes in an aquifer system.</title>
        <authorList>
            <person name="Anantharaman K."/>
            <person name="Brown C.T."/>
            <person name="Hug L.A."/>
            <person name="Sharon I."/>
            <person name="Castelle C.J."/>
            <person name="Probst A.J."/>
            <person name="Thomas B.C."/>
            <person name="Singh A."/>
            <person name="Wilkins M.J."/>
            <person name="Karaoz U."/>
            <person name="Brodie E.L."/>
            <person name="Williams K.H."/>
            <person name="Hubbard S.S."/>
            <person name="Banfield J.F."/>
        </authorList>
    </citation>
    <scope>NUCLEOTIDE SEQUENCE [LARGE SCALE GENOMIC DNA]</scope>
</reference>
<dbReference type="GO" id="GO:0022857">
    <property type="term" value="F:transmembrane transporter activity"/>
    <property type="evidence" value="ECO:0007669"/>
    <property type="project" value="TreeGrafter"/>
</dbReference>
<evidence type="ECO:0000313" key="11">
    <source>
        <dbReference type="Proteomes" id="UP000177069"/>
    </source>
</evidence>
<comment type="similarity">
    <text evidence="6">Belongs to the ABC-4 integral membrane protein family.</text>
</comment>
<dbReference type="Pfam" id="PF12704">
    <property type="entry name" value="MacB_PCD"/>
    <property type="match status" value="1"/>
</dbReference>
<dbReference type="PANTHER" id="PTHR30572">
    <property type="entry name" value="MEMBRANE COMPONENT OF TRANSPORTER-RELATED"/>
    <property type="match status" value="1"/>
</dbReference>